<proteinExistence type="predicted"/>
<dbReference type="Proteomes" id="UP000077115">
    <property type="component" value="Unassembled WGS sequence"/>
</dbReference>
<evidence type="ECO:0000256" key="2">
    <source>
        <dbReference type="ARBA" id="ARBA00022723"/>
    </source>
</evidence>
<keyword evidence="6" id="KW-0238">DNA-binding</keyword>
<evidence type="ECO:0000256" key="5">
    <source>
        <dbReference type="ARBA" id="ARBA00022833"/>
    </source>
</evidence>
<feature type="compositionally biased region" description="Low complexity" evidence="8">
    <location>
        <begin position="88"/>
        <end position="107"/>
    </location>
</feature>
<organism evidence="9 10">
    <name type="scientific">Batrachochytrium dendrobatidis (strain JEL423)</name>
    <dbReference type="NCBI Taxonomy" id="403673"/>
    <lineage>
        <taxon>Eukaryota</taxon>
        <taxon>Fungi</taxon>
        <taxon>Fungi incertae sedis</taxon>
        <taxon>Chytridiomycota</taxon>
        <taxon>Chytridiomycota incertae sedis</taxon>
        <taxon>Chytridiomycetes</taxon>
        <taxon>Rhizophydiales</taxon>
        <taxon>Rhizophydiales incertae sedis</taxon>
        <taxon>Batrachochytrium</taxon>
    </lineage>
</organism>
<dbReference type="VEuPathDB" id="FungiDB:BDEG_25944"/>
<name>A0A177WRG8_BATDL</name>
<evidence type="ECO:0000256" key="8">
    <source>
        <dbReference type="SAM" id="MobiDB-lite"/>
    </source>
</evidence>
<evidence type="ECO:0000256" key="4">
    <source>
        <dbReference type="ARBA" id="ARBA00022771"/>
    </source>
</evidence>
<comment type="subcellular location">
    <subcellularLocation>
        <location evidence="1">Nucleus</location>
    </subcellularLocation>
</comment>
<evidence type="ECO:0000256" key="1">
    <source>
        <dbReference type="ARBA" id="ARBA00004123"/>
    </source>
</evidence>
<gene>
    <name evidence="9" type="ORF">BDEG_25944</name>
</gene>
<evidence type="ECO:0000256" key="7">
    <source>
        <dbReference type="ARBA" id="ARBA00023242"/>
    </source>
</evidence>
<dbReference type="GO" id="GO:0008270">
    <property type="term" value="F:zinc ion binding"/>
    <property type="evidence" value="ECO:0007669"/>
    <property type="project" value="UniProtKB-KW"/>
</dbReference>
<sequence length="207" mass="23621">MVHHKHQALLVKCPISSNEPNPDTSNEYQQEPVDLSIHNRIQQQPMDQPNPNTPGPNQRPTVIVAGPNILKQGRKRIIAGPSTPKRGQTQPIDQSSPSTSSQNQQQPMEQGESANTVPDQVAKRLVESKELRNKKREEYCKSMALKFEQWSALERGEEISGSKYNPDTENQLKQEYEKASRRVYSIRHDLKVFMEKHGLKFEEPDSD</sequence>
<keyword evidence="4" id="KW-0863">Zinc-finger</keyword>
<feature type="region of interest" description="Disordered" evidence="8">
    <location>
        <begin position="1"/>
        <end position="119"/>
    </location>
</feature>
<dbReference type="InterPro" id="IPR051574">
    <property type="entry name" value="ZnF_E-box_Homeobox"/>
</dbReference>
<dbReference type="PANTHER" id="PTHR24391">
    <property type="entry name" value="HISTONE H4 TRANSCRIPTION FACTOR-RELATED"/>
    <property type="match status" value="1"/>
</dbReference>
<feature type="compositionally biased region" description="Polar residues" evidence="8">
    <location>
        <begin position="15"/>
        <end position="29"/>
    </location>
</feature>
<feature type="compositionally biased region" description="Polar residues" evidence="8">
    <location>
        <begin position="39"/>
        <end position="60"/>
    </location>
</feature>
<dbReference type="PANTHER" id="PTHR24391:SF18">
    <property type="entry name" value="EG:115C2.6 PROTEIN"/>
    <property type="match status" value="1"/>
</dbReference>
<dbReference type="GO" id="GO:0003677">
    <property type="term" value="F:DNA binding"/>
    <property type="evidence" value="ECO:0007669"/>
    <property type="project" value="UniProtKB-KW"/>
</dbReference>
<evidence type="ECO:0000256" key="3">
    <source>
        <dbReference type="ARBA" id="ARBA00022737"/>
    </source>
</evidence>
<protein>
    <submittedName>
        <fullName evidence="9">Uncharacterized protein</fullName>
    </submittedName>
</protein>
<dbReference type="EMBL" id="DS022308">
    <property type="protein sequence ID" value="OAJ42492.1"/>
    <property type="molecule type" value="Genomic_DNA"/>
</dbReference>
<keyword evidence="2" id="KW-0479">Metal-binding</keyword>
<reference evidence="9 10" key="1">
    <citation type="submission" date="2006-10" db="EMBL/GenBank/DDBJ databases">
        <title>The Genome Sequence of Batrachochytrium dendrobatidis JEL423.</title>
        <authorList>
            <consortium name="The Broad Institute Genome Sequencing Platform"/>
            <person name="Birren B."/>
            <person name="Lander E."/>
            <person name="Galagan J."/>
            <person name="Cuomo C."/>
            <person name="Devon K."/>
            <person name="Jaffe D."/>
            <person name="Butler J."/>
            <person name="Alvarez P."/>
            <person name="Gnerre S."/>
            <person name="Grabherr M."/>
            <person name="Kleber M."/>
            <person name="Mauceli E."/>
            <person name="Brockman W."/>
            <person name="Young S."/>
            <person name="LaButti K."/>
            <person name="Sykes S."/>
            <person name="DeCaprio D."/>
            <person name="Crawford M."/>
            <person name="Koehrsen M."/>
            <person name="Engels R."/>
            <person name="Montgomery P."/>
            <person name="Pearson M."/>
            <person name="Howarth C."/>
            <person name="Larson L."/>
            <person name="White J."/>
            <person name="O'Leary S."/>
            <person name="Kodira C."/>
            <person name="Zeng Q."/>
            <person name="Yandava C."/>
            <person name="Alvarado L."/>
            <person name="Longcore J."/>
            <person name="James T."/>
        </authorList>
    </citation>
    <scope>NUCLEOTIDE SEQUENCE [LARGE SCALE GENOMIC DNA]</scope>
    <source>
        <strain evidence="9 10">JEL423</strain>
    </source>
</reference>
<reference evidence="9 10" key="2">
    <citation type="submission" date="2016-05" db="EMBL/GenBank/DDBJ databases">
        <title>Lineage-specific infection strategies underlie the spectrum of fungal disease in amphibians.</title>
        <authorList>
            <person name="Cuomo C.A."/>
            <person name="Farrer R.A."/>
            <person name="James T."/>
            <person name="Longcore J."/>
            <person name="Birren B."/>
        </authorList>
    </citation>
    <scope>NUCLEOTIDE SEQUENCE [LARGE SCALE GENOMIC DNA]</scope>
    <source>
        <strain evidence="9 10">JEL423</strain>
    </source>
</reference>
<keyword evidence="7" id="KW-0539">Nucleus</keyword>
<keyword evidence="5" id="KW-0862">Zinc</keyword>
<accession>A0A177WRG8</accession>
<evidence type="ECO:0000313" key="9">
    <source>
        <dbReference type="EMBL" id="OAJ42492.1"/>
    </source>
</evidence>
<keyword evidence="3" id="KW-0677">Repeat</keyword>
<dbReference type="GO" id="GO:0006355">
    <property type="term" value="P:regulation of DNA-templated transcription"/>
    <property type="evidence" value="ECO:0007669"/>
    <property type="project" value="UniProtKB-ARBA"/>
</dbReference>
<evidence type="ECO:0000313" key="10">
    <source>
        <dbReference type="Proteomes" id="UP000077115"/>
    </source>
</evidence>
<dbReference type="GO" id="GO:0005634">
    <property type="term" value="C:nucleus"/>
    <property type="evidence" value="ECO:0007669"/>
    <property type="project" value="UniProtKB-SubCell"/>
</dbReference>
<evidence type="ECO:0000256" key="6">
    <source>
        <dbReference type="ARBA" id="ARBA00023125"/>
    </source>
</evidence>
<dbReference type="AlphaFoldDB" id="A0A177WRG8"/>